<dbReference type="CDD" id="cd09917">
    <property type="entry name" value="F-box_SF"/>
    <property type="match status" value="1"/>
</dbReference>
<dbReference type="Proteomes" id="UP000054279">
    <property type="component" value="Unassembled WGS sequence"/>
</dbReference>
<sequence>MITIKSLVSLSNELLESIVEYLDVPHDLHCLALTCRLLHNIIDPNHLQLRYIQCQPGREDLWSLLMQRPLLARNVRVLEIRYSLWGYRDGDIVPKAFLEFKPRNAVPQLERIQPPESSLSLIKALERMDNLVRFTWNGVYLEDAAMEAIFATLGRKGIQELSLYPRHARPISETVRTKIPCPMQTLLAVRSLSITKICHCHACYPHPFYDALIMTKNLPLTDLYLDFGWVWYGIAANSRIQNLFESAHWPSLKRFTLKSASLISNPSSDIMSNFLQRHSRIEALWLPPDLPPPTLEEGMLPCLRSLHFGSWKVNMEYRVPPSIANQLHHFSSPISNMTLSILDYMPSLKSCKVIGLGDIATFVTKVSELERLHYIWPEEHGHEITLAMKREVRTNQNQNIELIHPLFSMFRPKIVLYHISHIFLD</sequence>
<evidence type="ECO:0000313" key="1">
    <source>
        <dbReference type="EMBL" id="KIJ42383.1"/>
    </source>
</evidence>
<reference evidence="1 2" key="1">
    <citation type="submission" date="2014-06" db="EMBL/GenBank/DDBJ databases">
        <title>Evolutionary Origins and Diversification of the Mycorrhizal Mutualists.</title>
        <authorList>
            <consortium name="DOE Joint Genome Institute"/>
            <consortium name="Mycorrhizal Genomics Consortium"/>
            <person name="Kohler A."/>
            <person name="Kuo A."/>
            <person name="Nagy L.G."/>
            <person name="Floudas D."/>
            <person name="Copeland A."/>
            <person name="Barry K.W."/>
            <person name="Cichocki N."/>
            <person name="Veneault-Fourrey C."/>
            <person name="LaButti K."/>
            <person name="Lindquist E.A."/>
            <person name="Lipzen A."/>
            <person name="Lundell T."/>
            <person name="Morin E."/>
            <person name="Murat C."/>
            <person name="Riley R."/>
            <person name="Ohm R."/>
            <person name="Sun H."/>
            <person name="Tunlid A."/>
            <person name="Henrissat B."/>
            <person name="Grigoriev I.V."/>
            <person name="Hibbett D.S."/>
            <person name="Martin F."/>
        </authorList>
    </citation>
    <scope>NUCLEOTIDE SEQUENCE [LARGE SCALE GENOMIC DNA]</scope>
    <source>
        <strain evidence="1 2">SS14</strain>
    </source>
</reference>
<dbReference type="EMBL" id="KN837130">
    <property type="protein sequence ID" value="KIJ42383.1"/>
    <property type="molecule type" value="Genomic_DNA"/>
</dbReference>
<dbReference type="HOGENOM" id="CLU_645861_0_0_1"/>
<protein>
    <recommendedName>
        <fullName evidence="3">F-box domain-containing protein</fullName>
    </recommendedName>
</protein>
<keyword evidence="2" id="KW-1185">Reference proteome</keyword>
<organism evidence="1 2">
    <name type="scientific">Sphaerobolus stellatus (strain SS14)</name>
    <dbReference type="NCBI Taxonomy" id="990650"/>
    <lineage>
        <taxon>Eukaryota</taxon>
        <taxon>Fungi</taxon>
        <taxon>Dikarya</taxon>
        <taxon>Basidiomycota</taxon>
        <taxon>Agaricomycotina</taxon>
        <taxon>Agaricomycetes</taxon>
        <taxon>Phallomycetidae</taxon>
        <taxon>Geastrales</taxon>
        <taxon>Sphaerobolaceae</taxon>
        <taxon>Sphaerobolus</taxon>
    </lineage>
</organism>
<name>A0A0C9UH86_SPHS4</name>
<evidence type="ECO:0008006" key="3">
    <source>
        <dbReference type="Google" id="ProtNLM"/>
    </source>
</evidence>
<dbReference type="AlphaFoldDB" id="A0A0C9UH86"/>
<dbReference type="InterPro" id="IPR036047">
    <property type="entry name" value="F-box-like_dom_sf"/>
</dbReference>
<proteinExistence type="predicted"/>
<evidence type="ECO:0000313" key="2">
    <source>
        <dbReference type="Proteomes" id="UP000054279"/>
    </source>
</evidence>
<accession>A0A0C9UH86</accession>
<gene>
    <name evidence="1" type="ORF">M422DRAFT_31333</name>
</gene>
<dbReference type="SUPFAM" id="SSF81383">
    <property type="entry name" value="F-box domain"/>
    <property type="match status" value="1"/>
</dbReference>